<dbReference type="EMBL" id="CAJHJT010000056">
    <property type="protein sequence ID" value="CAD7013157.1"/>
    <property type="molecule type" value="Genomic_DNA"/>
</dbReference>
<reference evidence="2" key="1">
    <citation type="submission" date="2020-11" db="EMBL/GenBank/DDBJ databases">
        <authorList>
            <person name="Whitehead M."/>
        </authorList>
    </citation>
    <scope>NUCLEOTIDE SEQUENCE</scope>
    <source>
        <strain evidence="2">EGII</strain>
    </source>
</reference>
<feature type="transmembrane region" description="Helical" evidence="1">
    <location>
        <begin position="12"/>
        <end position="29"/>
    </location>
</feature>
<gene>
    <name evidence="2" type="ORF">CCAP1982_LOCUS21228</name>
</gene>
<keyword evidence="3" id="KW-1185">Reference proteome</keyword>
<comment type="caution">
    <text evidence="2">The sequence shown here is derived from an EMBL/GenBank/DDBJ whole genome shotgun (WGS) entry which is preliminary data.</text>
</comment>
<evidence type="ECO:0000313" key="2">
    <source>
        <dbReference type="EMBL" id="CAD7013157.1"/>
    </source>
</evidence>
<feature type="transmembrane region" description="Helical" evidence="1">
    <location>
        <begin position="36"/>
        <end position="59"/>
    </location>
</feature>
<feature type="transmembrane region" description="Helical" evidence="1">
    <location>
        <begin position="71"/>
        <end position="90"/>
    </location>
</feature>
<evidence type="ECO:0000256" key="1">
    <source>
        <dbReference type="SAM" id="Phobius"/>
    </source>
</evidence>
<dbReference type="AlphaFoldDB" id="A0A811VD33"/>
<name>A0A811VD33_CERCA</name>
<accession>A0A811VD33</accession>
<evidence type="ECO:0000313" key="3">
    <source>
        <dbReference type="Proteomes" id="UP000606786"/>
    </source>
</evidence>
<sequence>MLGIYARENLFILFLFPTFQLWNFYLLLQRLNRQTLVYYALLVCVCVCLKLSVAAWSTYHLLFTASLVLEFMLLYHAVLVVAAVVFQLVVMQLKSTTLLEVHQCCHQQY</sequence>
<dbReference type="Proteomes" id="UP000606786">
    <property type="component" value="Unassembled WGS sequence"/>
</dbReference>
<keyword evidence="1" id="KW-0812">Transmembrane</keyword>
<proteinExistence type="predicted"/>
<keyword evidence="1" id="KW-1133">Transmembrane helix</keyword>
<keyword evidence="1" id="KW-0472">Membrane</keyword>
<organism evidence="2 3">
    <name type="scientific">Ceratitis capitata</name>
    <name type="common">Mediterranean fruit fly</name>
    <name type="synonym">Tephritis capitata</name>
    <dbReference type="NCBI Taxonomy" id="7213"/>
    <lineage>
        <taxon>Eukaryota</taxon>
        <taxon>Metazoa</taxon>
        <taxon>Ecdysozoa</taxon>
        <taxon>Arthropoda</taxon>
        <taxon>Hexapoda</taxon>
        <taxon>Insecta</taxon>
        <taxon>Pterygota</taxon>
        <taxon>Neoptera</taxon>
        <taxon>Endopterygota</taxon>
        <taxon>Diptera</taxon>
        <taxon>Brachycera</taxon>
        <taxon>Muscomorpha</taxon>
        <taxon>Tephritoidea</taxon>
        <taxon>Tephritidae</taxon>
        <taxon>Ceratitis</taxon>
        <taxon>Ceratitis</taxon>
    </lineage>
</organism>
<protein>
    <submittedName>
        <fullName evidence="2">(Mediterranean fruit fly) hypothetical protein</fullName>
    </submittedName>
</protein>